<protein>
    <recommendedName>
        <fullName evidence="4">ABC transporter permease</fullName>
    </recommendedName>
</protein>
<comment type="caution">
    <text evidence="2">The sequence shown here is derived from an EMBL/GenBank/DDBJ whole genome shotgun (WGS) entry which is preliminary data.</text>
</comment>
<proteinExistence type="predicted"/>
<reference evidence="3" key="1">
    <citation type="journal article" date="2019" name="Int. J. Syst. Evol. Microbiol.">
        <title>The Global Catalogue of Microorganisms (GCM) 10K type strain sequencing project: providing services to taxonomists for standard genome sequencing and annotation.</title>
        <authorList>
            <consortium name="The Broad Institute Genomics Platform"/>
            <consortium name="The Broad Institute Genome Sequencing Center for Infectious Disease"/>
            <person name="Wu L."/>
            <person name="Ma J."/>
        </authorList>
    </citation>
    <scope>NUCLEOTIDE SEQUENCE [LARGE SCALE GENOMIC DNA]</scope>
    <source>
        <strain evidence="3">JCM 18298</strain>
    </source>
</reference>
<keyword evidence="1" id="KW-1133">Transmembrane helix</keyword>
<dbReference type="EMBL" id="BAABJM010000001">
    <property type="protein sequence ID" value="GAA5041935.1"/>
    <property type="molecule type" value="Genomic_DNA"/>
</dbReference>
<keyword evidence="1" id="KW-0812">Transmembrane</keyword>
<feature type="transmembrane region" description="Helical" evidence="1">
    <location>
        <begin position="149"/>
        <end position="173"/>
    </location>
</feature>
<accession>A0ABP9JRD6</accession>
<name>A0ABP9JRD6_9NOCA</name>
<evidence type="ECO:0000256" key="1">
    <source>
        <dbReference type="SAM" id="Phobius"/>
    </source>
</evidence>
<feature type="transmembrane region" description="Helical" evidence="1">
    <location>
        <begin position="236"/>
        <end position="255"/>
    </location>
</feature>
<gene>
    <name evidence="2" type="ORF">GCM10023318_01530</name>
</gene>
<evidence type="ECO:0008006" key="4">
    <source>
        <dbReference type="Google" id="ProtNLM"/>
    </source>
</evidence>
<keyword evidence="3" id="KW-1185">Reference proteome</keyword>
<dbReference type="Proteomes" id="UP001500603">
    <property type="component" value="Unassembled WGS sequence"/>
</dbReference>
<feature type="transmembrane region" description="Helical" evidence="1">
    <location>
        <begin position="107"/>
        <end position="137"/>
    </location>
</feature>
<evidence type="ECO:0000313" key="3">
    <source>
        <dbReference type="Proteomes" id="UP001500603"/>
    </source>
</evidence>
<feature type="transmembrane region" description="Helical" evidence="1">
    <location>
        <begin position="179"/>
        <end position="198"/>
    </location>
</feature>
<evidence type="ECO:0000313" key="2">
    <source>
        <dbReference type="EMBL" id="GAA5041935.1"/>
    </source>
</evidence>
<sequence>MNLTLPPDLLAPIDSEVRKVTTVTPHRTVAAALLGITLVATAVTALLSGPADPKGEPATGAATIGLYLGLLAVIVTAAVFGVVAAVSEYRYQTISTTALFSADRDRLVAAKFLVTGGFALATAFAAEVFAVLSLLVFGRDKADFGLQLFAALGGGLLAAVCWSVIGVGLGLLLRSATQALWLIAVWLILIEPLLWLVADGMGMGGLLAMFPGTATISTVAVGSFPDSGFLAPTPAAIVVLLLWTAAIGCAGWWSLRTRDL</sequence>
<dbReference type="RefSeq" id="WP_345492990.1">
    <property type="nucleotide sequence ID" value="NZ_BAABJM010000001.1"/>
</dbReference>
<keyword evidence="1" id="KW-0472">Membrane</keyword>
<organism evidence="2 3">
    <name type="scientific">Nocardia callitridis</name>
    <dbReference type="NCBI Taxonomy" id="648753"/>
    <lineage>
        <taxon>Bacteria</taxon>
        <taxon>Bacillati</taxon>
        <taxon>Actinomycetota</taxon>
        <taxon>Actinomycetes</taxon>
        <taxon>Mycobacteriales</taxon>
        <taxon>Nocardiaceae</taxon>
        <taxon>Nocardia</taxon>
    </lineage>
</organism>
<feature type="transmembrane region" description="Helical" evidence="1">
    <location>
        <begin position="29"/>
        <end position="49"/>
    </location>
</feature>
<feature type="transmembrane region" description="Helical" evidence="1">
    <location>
        <begin position="61"/>
        <end position="87"/>
    </location>
</feature>